<proteinExistence type="predicted"/>
<name>A0ABZ1INS6_9PSEU</name>
<dbReference type="Proteomes" id="UP001330812">
    <property type="component" value="Chromosome"/>
</dbReference>
<gene>
    <name evidence="2" type="ORF">VSH64_23525</name>
</gene>
<evidence type="ECO:0008006" key="4">
    <source>
        <dbReference type="Google" id="ProtNLM"/>
    </source>
</evidence>
<organism evidence="2 3">
    <name type="scientific">Amycolatopsis rhabdoformis</name>
    <dbReference type="NCBI Taxonomy" id="1448059"/>
    <lineage>
        <taxon>Bacteria</taxon>
        <taxon>Bacillati</taxon>
        <taxon>Actinomycetota</taxon>
        <taxon>Actinomycetes</taxon>
        <taxon>Pseudonocardiales</taxon>
        <taxon>Pseudonocardiaceae</taxon>
        <taxon>Amycolatopsis</taxon>
    </lineage>
</organism>
<keyword evidence="1" id="KW-0472">Membrane</keyword>
<keyword evidence="1" id="KW-1133">Transmembrane helix</keyword>
<dbReference type="EMBL" id="CP142149">
    <property type="protein sequence ID" value="WSE35005.1"/>
    <property type="molecule type" value="Genomic_DNA"/>
</dbReference>
<feature type="transmembrane region" description="Helical" evidence="1">
    <location>
        <begin position="125"/>
        <end position="148"/>
    </location>
</feature>
<dbReference type="RefSeq" id="WP_326837812.1">
    <property type="nucleotide sequence ID" value="NZ_CP142149.1"/>
</dbReference>
<evidence type="ECO:0000256" key="1">
    <source>
        <dbReference type="SAM" id="Phobius"/>
    </source>
</evidence>
<sequence length="189" mass="20427">MNYLKSFVPWIGFAIVSTQADWRWSGVVGVLLAGGLLLVERGRGKAWDTLIIELSAVVFFALLSIYAFTDPASPLHDYVGASSDAWLALTAWGSVAIRRPFTLGIARTMAPPEVWDHPFFRRVNVIITSVWAASFTVSAVAGGLLLHFAPHATVALIVIKVLGFAVPVAFTVGYSRQARARAQRAASAE</sequence>
<reference evidence="2 3" key="1">
    <citation type="journal article" date="2015" name="Int. J. Syst. Evol. Microbiol.">
        <title>Amycolatopsis rhabdoformis sp. nov., an actinomycete isolated from a tropical forest soil.</title>
        <authorList>
            <person name="Souza W.R."/>
            <person name="Silva R.E."/>
            <person name="Goodfellow M."/>
            <person name="Busarakam K."/>
            <person name="Figueiro F.S."/>
            <person name="Ferreira D."/>
            <person name="Rodrigues-Filho E."/>
            <person name="Moraes L.A.B."/>
            <person name="Zucchi T.D."/>
        </authorList>
    </citation>
    <scope>NUCLEOTIDE SEQUENCE [LARGE SCALE GENOMIC DNA]</scope>
    <source>
        <strain evidence="2 3">NCIMB 14900</strain>
    </source>
</reference>
<protein>
    <recommendedName>
        <fullName evidence="4">DUF3159 domain-containing protein</fullName>
    </recommendedName>
</protein>
<feature type="transmembrane region" description="Helical" evidence="1">
    <location>
        <begin position="154"/>
        <end position="174"/>
    </location>
</feature>
<feature type="transmembrane region" description="Helical" evidence="1">
    <location>
        <begin position="22"/>
        <end position="39"/>
    </location>
</feature>
<feature type="transmembrane region" description="Helical" evidence="1">
    <location>
        <begin position="51"/>
        <end position="69"/>
    </location>
</feature>
<accession>A0ABZ1INS6</accession>
<evidence type="ECO:0000313" key="3">
    <source>
        <dbReference type="Proteomes" id="UP001330812"/>
    </source>
</evidence>
<keyword evidence="3" id="KW-1185">Reference proteome</keyword>
<evidence type="ECO:0000313" key="2">
    <source>
        <dbReference type="EMBL" id="WSE35005.1"/>
    </source>
</evidence>
<feature type="transmembrane region" description="Helical" evidence="1">
    <location>
        <begin position="75"/>
        <end position="97"/>
    </location>
</feature>
<keyword evidence="1" id="KW-0812">Transmembrane</keyword>